<sequence>MIKTLLILCAVCLLLFLILIAEGRRELKFFKVTRYKLNVPKFRALDSAKKVILLADLHNKVYGTKNGELLDAVRREKPDMILVPGDMLVGKDKVYYKEAMEFMAQLPSIAPVYYSLGNHEQRMKEDPQKYGDSIFREYRDKLKESGVIFLENEMAECMMDRLPVRVLGIELPMSTYEKFKRHDVSARDIEDCIGRSESDKYQILLAHNPAFFPAYKNWGADLTVSGHLHGGIIRIPGLGGIITPQFVLFPKYSGELTVEGEQAIAVSRGLGTHTVNLRFCNYAEVVVIELIPS</sequence>
<evidence type="ECO:0000259" key="3">
    <source>
        <dbReference type="Pfam" id="PF00149"/>
    </source>
</evidence>
<dbReference type="SUPFAM" id="SSF56300">
    <property type="entry name" value="Metallo-dependent phosphatases"/>
    <property type="match status" value="1"/>
</dbReference>
<accession>A0A2Y9BD84</accession>
<proteinExistence type="predicted"/>
<evidence type="ECO:0000256" key="2">
    <source>
        <dbReference type="ARBA" id="ARBA00022801"/>
    </source>
</evidence>
<dbReference type="AlphaFoldDB" id="A0A2Y9BD84"/>
<evidence type="ECO:0000313" key="4">
    <source>
        <dbReference type="EMBL" id="PWJ30602.1"/>
    </source>
</evidence>
<keyword evidence="2" id="KW-0378">Hydrolase</keyword>
<evidence type="ECO:0000256" key="1">
    <source>
        <dbReference type="ARBA" id="ARBA00022723"/>
    </source>
</evidence>
<dbReference type="GO" id="GO:0008758">
    <property type="term" value="F:UDP-2,3-diacylglucosamine hydrolase activity"/>
    <property type="evidence" value="ECO:0007669"/>
    <property type="project" value="TreeGrafter"/>
</dbReference>
<dbReference type="PANTHER" id="PTHR31302">
    <property type="entry name" value="TRANSMEMBRANE PROTEIN WITH METALLOPHOSPHOESTERASE DOMAIN-RELATED"/>
    <property type="match status" value="1"/>
</dbReference>
<gene>
    <name evidence="4" type="ORF">A8806_1036</name>
</gene>
<protein>
    <recommendedName>
        <fullName evidence="3">Calcineurin-like phosphoesterase domain-containing protein</fullName>
    </recommendedName>
</protein>
<dbReference type="InterPro" id="IPR004843">
    <property type="entry name" value="Calcineurin-like_PHP"/>
</dbReference>
<reference evidence="4 5" key="1">
    <citation type="submission" date="2018-05" db="EMBL/GenBank/DDBJ databases">
        <title>The Hungate 1000. A catalogue of reference genomes from the rumen microbiome.</title>
        <authorList>
            <person name="Kelly W."/>
        </authorList>
    </citation>
    <scope>NUCLEOTIDE SEQUENCE [LARGE SCALE GENOMIC DNA]</scope>
    <source>
        <strain evidence="4 5">NLAE-zl-C242</strain>
    </source>
</reference>
<comment type="caution">
    <text evidence="4">The sequence shown here is derived from an EMBL/GenBank/DDBJ whole genome shotgun (WGS) entry which is preliminary data.</text>
</comment>
<keyword evidence="5" id="KW-1185">Reference proteome</keyword>
<evidence type="ECO:0000313" key="5">
    <source>
        <dbReference type="Proteomes" id="UP000245845"/>
    </source>
</evidence>
<dbReference type="GO" id="GO:0046872">
    <property type="term" value="F:metal ion binding"/>
    <property type="evidence" value="ECO:0007669"/>
    <property type="project" value="UniProtKB-KW"/>
</dbReference>
<keyword evidence="1" id="KW-0479">Metal-binding</keyword>
<dbReference type="InterPro" id="IPR029052">
    <property type="entry name" value="Metallo-depent_PP-like"/>
</dbReference>
<dbReference type="OrthoDB" id="9780884at2"/>
<dbReference type="InterPro" id="IPR051158">
    <property type="entry name" value="Metallophosphoesterase_sf"/>
</dbReference>
<dbReference type="GO" id="GO:0016020">
    <property type="term" value="C:membrane"/>
    <property type="evidence" value="ECO:0007669"/>
    <property type="project" value="GOC"/>
</dbReference>
<dbReference type="Gene3D" id="3.60.21.10">
    <property type="match status" value="1"/>
</dbReference>
<feature type="domain" description="Calcineurin-like phosphoesterase" evidence="3">
    <location>
        <begin position="50"/>
        <end position="230"/>
    </location>
</feature>
<name>A0A2Y9BD84_9FIRM</name>
<dbReference type="GO" id="GO:0009245">
    <property type="term" value="P:lipid A biosynthetic process"/>
    <property type="evidence" value="ECO:0007669"/>
    <property type="project" value="TreeGrafter"/>
</dbReference>
<dbReference type="PANTHER" id="PTHR31302:SF31">
    <property type="entry name" value="PHOSPHODIESTERASE YAEI"/>
    <property type="match status" value="1"/>
</dbReference>
<organism evidence="4 5">
    <name type="scientific">Faecalicatena orotica</name>
    <dbReference type="NCBI Taxonomy" id="1544"/>
    <lineage>
        <taxon>Bacteria</taxon>
        <taxon>Bacillati</taxon>
        <taxon>Bacillota</taxon>
        <taxon>Clostridia</taxon>
        <taxon>Lachnospirales</taxon>
        <taxon>Lachnospiraceae</taxon>
        <taxon>Faecalicatena</taxon>
    </lineage>
</organism>
<dbReference type="Pfam" id="PF00149">
    <property type="entry name" value="Metallophos"/>
    <property type="match status" value="1"/>
</dbReference>
<dbReference type="RefSeq" id="WP_109730253.1">
    <property type="nucleotide sequence ID" value="NZ_BAAACK010000004.1"/>
</dbReference>
<dbReference type="Proteomes" id="UP000245845">
    <property type="component" value="Unassembled WGS sequence"/>
</dbReference>
<dbReference type="EMBL" id="QGDL01000003">
    <property type="protein sequence ID" value="PWJ30602.1"/>
    <property type="molecule type" value="Genomic_DNA"/>
</dbReference>